<name>A0ABU6WFY2_9FABA</name>
<gene>
    <name evidence="1" type="ORF">PIB30_044726</name>
</gene>
<accession>A0ABU6WFY2</accession>
<proteinExistence type="predicted"/>
<dbReference type="EMBL" id="JASCZI010181511">
    <property type="protein sequence ID" value="MED6184152.1"/>
    <property type="molecule type" value="Genomic_DNA"/>
</dbReference>
<organism evidence="1 2">
    <name type="scientific">Stylosanthes scabra</name>
    <dbReference type="NCBI Taxonomy" id="79078"/>
    <lineage>
        <taxon>Eukaryota</taxon>
        <taxon>Viridiplantae</taxon>
        <taxon>Streptophyta</taxon>
        <taxon>Embryophyta</taxon>
        <taxon>Tracheophyta</taxon>
        <taxon>Spermatophyta</taxon>
        <taxon>Magnoliopsida</taxon>
        <taxon>eudicotyledons</taxon>
        <taxon>Gunneridae</taxon>
        <taxon>Pentapetalae</taxon>
        <taxon>rosids</taxon>
        <taxon>fabids</taxon>
        <taxon>Fabales</taxon>
        <taxon>Fabaceae</taxon>
        <taxon>Papilionoideae</taxon>
        <taxon>50 kb inversion clade</taxon>
        <taxon>dalbergioids sensu lato</taxon>
        <taxon>Dalbergieae</taxon>
        <taxon>Pterocarpus clade</taxon>
        <taxon>Stylosanthes</taxon>
    </lineage>
</organism>
<protein>
    <recommendedName>
        <fullName evidence="3">Zinc finger GRF-type domain-containing protein</fullName>
    </recommendedName>
</protein>
<keyword evidence="2" id="KW-1185">Reference proteome</keyword>
<evidence type="ECO:0008006" key="3">
    <source>
        <dbReference type="Google" id="ProtNLM"/>
    </source>
</evidence>
<dbReference type="Proteomes" id="UP001341840">
    <property type="component" value="Unassembled WGS sequence"/>
</dbReference>
<comment type="caution">
    <text evidence="1">The sequence shown here is derived from an EMBL/GenBank/DDBJ whole genome shotgun (WGS) entry which is preliminary data.</text>
</comment>
<reference evidence="1 2" key="1">
    <citation type="journal article" date="2023" name="Plants (Basel)">
        <title>Bridging the Gap: Combining Genomics and Transcriptomics Approaches to Understand Stylosanthes scabra, an Orphan Legume from the Brazilian Caatinga.</title>
        <authorList>
            <person name="Ferreira-Neto J.R.C."/>
            <person name="da Silva M.D."/>
            <person name="Binneck E."/>
            <person name="de Melo N.F."/>
            <person name="da Silva R.H."/>
            <person name="de Melo A.L.T.M."/>
            <person name="Pandolfi V."/>
            <person name="Bustamante F.O."/>
            <person name="Brasileiro-Vidal A.C."/>
            <person name="Benko-Iseppon A.M."/>
        </authorList>
    </citation>
    <scope>NUCLEOTIDE SEQUENCE [LARGE SCALE GENOMIC DNA]</scope>
    <source>
        <tissue evidence="1">Leaves</tissue>
    </source>
</reference>
<evidence type="ECO:0000313" key="2">
    <source>
        <dbReference type="Proteomes" id="UP001341840"/>
    </source>
</evidence>
<sequence length="79" mass="9013">MAAQNSRCSRSSRSTARTQSRVILCDHGEGAVLRVSDTKENPGRWFWGCVYYDVRCRVNVISSNGLIRSKPKRILRWLG</sequence>
<evidence type="ECO:0000313" key="1">
    <source>
        <dbReference type="EMBL" id="MED6184152.1"/>
    </source>
</evidence>